<feature type="domain" description="Cardiolipin synthase N-terminal" evidence="7">
    <location>
        <begin position="14"/>
        <end position="56"/>
    </location>
</feature>
<dbReference type="GO" id="GO:0005886">
    <property type="term" value="C:plasma membrane"/>
    <property type="evidence" value="ECO:0007669"/>
    <property type="project" value="UniProtKB-SubCell"/>
</dbReference>
<keyword evidence="4 6" id="KW-1133">Transmembrane helix</keyword>
<evidence type="ECO:0000256" key="2">
    <source>
        <dbReference type="ARBA" id="ARBA00022475"/>
    </source>
</evidence>
<protein>
    <recommendedName>
        <fullName evidence="7">Cardiolipin synthase N-terminal domain-containing protein</fullName>
    </recommendedName>
</protein>
<keyword evidence="9" id="KW-1185">Reference proteome</keyword>
<evidence type="ECO:0000256" key="4">
    <source>
        <dbReference type="ARBA" id="ARBA00022989"/>
    </source>
</evidence>
<dbReference type="RefSeq" id="WP_134521044.1">
    <property type="nucleotide sequence ID" value="NZ_SOHE01000083.1"/>
</dbReference>
<sequence>MAIGIATIALYAAAIIFALVQIQRTVDLTPPERLVWTVAVLCAPVIGSLVWFALGPHPFGLRLSQGPH</sequence>
<proteinExistence type="predicted"/>
<feature type="transmembrane region" description="Helical" evidence="6">
    <location>
        <begin position="34"/>
        <end position="54"/>
    </location>
</feature>
<dbReference type="AlphaFoldDB" id="A0A4R8ZU96"/>
<evidence type="ECO:0000256" key="3">
    <source>
        <dbReference type="ARBA" id="ARBA00022692"/>
    </source>
</evidence>
<dbReference type="Proteomes" id="UP000297447">
    <property type="component" value="Unassembled WGS sequence"/>
</dbReference>
<evidence type="ECO:0000256" key="1">
    <source>
        <dbReference type="ARBA" id="ARBA00004651"/>
    </source>
</evidence>
<organism evidence="8 9">
    <name type="scientific">Cryobacterium frigoriphilum</name>
    <dbReference type="NCBI Taxonomy" id="1259150"/>
    <lineage>
        <taxon>Bacteria</taxon>
        <taxon>Bacillati</taxon>
        <taxon>Actinomycetota</taxon>
        <taxon>Actinomycetes</taxon>
        <taxon>Micrococcales</taxon>
        <taxon>Microbacteriaceae</taxon>
        <taxon>Cryobacterium</taxon>
    </lineage>
</organism>
<comment type="subcellular location">
    <subcellularLocation>
        <location evidence="1">Cell membrane</location>
        <topology evidence="1">Multi-pass membrane protein</topology>
    </subcellularLocation>
</comment>
<accession>A0A4R8ZU96</accession>
<dbReference type="EMBL" id="SOHE01000083">
    <property type="protein sequence ID" value="TFD45685.1"/>
    <property type="molecule type" value="Genomic_DNA"/>
</dbReference>
<evidence type="ECO:0000256" key="5">
    <source>
        <dbReference type="ARBA" id="ARBA00023136"/>
    </source>
</evidence>
<gene>
    <name evidence="8" type="ORF">E3T55_18720</name>
</gene>
<name>A0A4R8ZU96_9MICO</name>
<dbReference type="OrthoDB" id="5125212at2"/>
<dbReference type="Pfam" id="PF13396">
    <property type="entry name" value="PLDc_N"/>
    <property type="match status" value="1"/>
</dbReference>
<reference evidence="8 9" key="1">
    <citation type="submission" date="2019-03" db="EMBL/GenBank/DDBJ databases">
        <title>Genomics of glacier-inhabiting Cryobacterium strains.</title>
        <authorList>
            <person name="Liu Q."/>
            <person name="Xin Y.-H."/>
        </authorList>
    </citation>
    <scope>NUCLEOTIDE SEQUENCE [LARGE SCALE GENOMIC DNA]</scope>
    <source>
        <strain evidence="8 9">Hh14</strain>
    </source>
</reference>
<evidence type="ECO:0000313" key="9">
    <source>
        <dbReference type="Proteomes" id="UP000297447"/>
    </source>
</evidence>
<evidence type="ECO:0000313" key="8">
    <source>
        <dbReference type="EMBL" id="TFD45685.1"/>
    </source>
</evidence>
<keyword evidence="5 6" id="KW-0472">Membrane</keyword>
<evidence type="ECO:0000259" key="7">
    <source>
        <dbReference type="Pfam" id="PF13396"/>
    </source>
</evidence>
<comment type="caution">
    <text evidence="8">The sequence shown here is derived from an EMBL/GenBank/DDBJ whole genome shotgun (WGS) entry which is preliminary data.</text>
</comment>
<keyword evidence="3 6" id="KW-0812">Transmembrane</keyword>
<keyword evidence="2" id="KW-1003">Cell membrane</keyword>
<evidence type="ECO:0000256" key="6">
    <source>
        <dbReference type="SAM" id="Phobius"/>
    </source>
</evidence>
<dbReference type="InterPro" id="IPR027379">
    <property type="entry name" value="CLS_N"/>
</dbReference>